<comment type="similarity">
    <text evidence="2">Belongs to the MoaE family.</text>
</comment>
<gene>
    <name evidence="12" type="ORF">BWD09_11195</name>
</gene>
<evidence type="ECO:0000256" key="2">
    <source>
        <dbReference type="ARBA" id="ARBA00005426"/>
    </source>
</evidence>
<dbReference type="RefSeq" id="WP_085366892.1">
    <property type="nucleotide sequence ID" value="NZ_CAUJPZ010000056.1"/>
</dbReference>
<name>A0A1X3D2N3_9NEIS</name>
<dbReference type="STRING" id="194197.BWD09_11195"/>
<dbReference type="Pfam" id="PF02391">
    <property type="entry name" value="MoaE"/>
    <property type="match status" value="1"/>
</dbReference>
<comment type="subunit">
    <text evidence="6">Heterotetramer of 2 MoaD subunits and 2 MoaE subunits. Also stable as homodimer. The enzyme changes between these two forms during catalysis.</text>
</comment>
<dbReference type="Proteomes" id="UP000193118">
    <property type="component" value="Unassembled WGS sequence"/>
</dbReference>
<evidence type="ECO:0000256" key="8">
    <source>
        <dbReference type="ARBA" id="ARBA00030407"/>
    </source>
</evidence>
<evidence type="ECO:0000256" key="9">
    <source>
        <dbReference type="ARBA" id="ARBA00030781"/>
    </source>
</evidence>
<evidence type="ECO:0000256" key="4">
    <source>
        <dbReference type="ARBA" id="ARBA00013858"/>
    </source>
</evidence>
<evidence type="ECO:0000256" key="3">
    <source>
        <dbReference type="ARBA" id="ARBA00011950"/>
    </source>
</evidence>
<evidence type="ECO:0000313" key="12">
    <source>
        <dbReference type="EMBL" id="OSI14189.1"/>
    </source>
</evidence>
<accession>A0A1X3D2N3</accession>
<evidence type="ECO:0000256" key="10">
    <source>
        <dbReference type="ARBA" id="ARBA00032474"/>
    </source>
</evidence>
<dbReference type="GeneID" id="94580261"/>
<sequence>MQPVIRIQHEDFSLQQEYRALLDGGGNIGAVAAFVGLVRDRDTATPLAHLFLEHYPEVTENEIARIVETASQRWPLAACTVIHRVGGLAADEQIVLVLVASAHRKAAFAAAEFIMDYLKTEAPFWKKETFSDGLERWVEAKQSDTLAKEKWEE</sequence>
<evidence type="ECO:0000256" key="6">
    <source>
        <dbReference type="ARBA" id="ARBA00026066"/>
    </source>
</evidence>
<dbReference type="OrthoDB" id="9803224at2"/>
<comment type="catalytic activity">
    <reaction evidence="11">
        <text>2 [molybdopterin-synthase sulfur-carrier protein]-C-terminal-Gly-aminoethanethioate + cyclic pyranopterin phosphate + H2O = molybdopterin + 2 [molybdopterin-synthase sulfur-carrier protein]-C-terminal Gly-Gly + 2 H(+)</text>
        <dbReference type="Rhea" id="RHEA:26333"/>
        <dbReference type="Rhea" id="RHEA-COMP:12202"/>
        <dbReference type="Rhea" id="RHEA-COMP:19907"/>
        <dbReference type="ChEBI" id="CHEBI:15377"/>
        <dbReference type="ChEBI" id="CHEBI:15378"/>
        <dbReference type="ChEBI" id="CHEBI:58698"/>
        <dbReference type="ChEBI" id="CHEBI:59648"/>
        <dbReference type="ChEBI" id="CHEBI:90778"/>
        <dbReference type="ChEBI" id="CHEBI:232372"/>
        <dbReference type="EC" id="2.8.1.12"/>
    </reaction>
</comment>
<proteinExistence type="inferred from homology"/>
<dbReference type="InterPro" id="IPR003448">
    <property type="entry name" value="Mopterin_biosynth_MoaE"/>
</dbReference>
<dbReference type="InterPro" id="IPR036563">
    <property type="entry name" value="MoaE_sf"/>
</dbReference>
<evidence type="ECO:0000256" key="5">
    <source>
        <dbReference type="ARBA" id="ARBA00023150"/>
    </source>
</evidence>
<dbReference type="SUPFAM" id="SSF54690">
    <property type="entry name" value="Molybdopterin synthase subunit MoaE"/>
    <property type="match status" value="1"/>
</dbReference>
<dbReference type="AlphaFoldDB" id="A0A1X3D2N3"/>
<evidence type="ECO:0000256" key="1">
    <source>
        <dbReference type="ARBA" id="ARBA00005046"/>
    </source>
</evidence>
<dbReference type="EC" id="2.8.1.12" evidence="3"/>
<keyword evidence="5" id="KW-0501">Molybdenum cofactor biosynthesis</keyword>
<dbReference type="GO" id="GO:0006777">
    <property type="term" value="P:Mo-molybdopterin cofactor biosynthetic process"/>
    <property type="evidence" value="ECO:0007669"/>
    <property type="project" value="UniProtKB-KW"/>
</dbReference>
<organism evidence="12 13">
    <name type="scientific">Neisseria dentiae</name>
    <dbReference type="NCBI Taxonomy" id="194197"/>
    <lineage>
        <taxon>Bacteria</taxon>
        <taxon>Pseudomonadati</taxon>
        <taxon>Pseudomonadota</taxon>
        <taxon>Betaproteobacteria</taxon>
        <taxon>Neisseriales</taxon>
        <taxon>Neisseriaceae</taxon>
        <taxon>Neisseria</taxon>
    </lineage>
</organism>
<keyword evidence="13" id="KW-1185">Reference proteome</keyword>
<dbReference type="Gene3D" id="3.90.1170.40">
    <property type="entry name" value="Molybdopterin biosynthesis MoaE subunit"/>
    <property type="match status" value="1"/>
</dbReference>
<dbReference type="PANTHER" id="PTHR23404">
    <property type="entry name" value="MOLYBDOPTERIN SYNTHASE RELATED"/>
    <property type="match status" value="1"/>
</dbReference>
<dbReference type="GO" id="GO:0030366">
    <property type="term" value="F:molybdopterin synthase activity"/>
    <property type="evidence" value="ECO:0007669"/>
    <property type="project" value="UniProtKB-EC"/>
</dbReference>
<protein>
    <recommendedName>
        <fullName evidence="4">Molybdopterin synthase catalytic subunit</fullName>
        <ecNumber evidence="3">2.8.1.12</ecNumber>
    </recommendedName>
    <alternativeName>
        <fullName evidence="9">MPT synthase subunit 2</fullName>
    </alternativeName>
    <alternativeName>
        <fullName evidence="7">Molybdenum cofactor biosynthesis protein E</fullName>
    </alternativeName>
    <alternativeName>
        <fullName evidence="8">Molybdopterin-converting factor large subunit</fullName>
    </alternativeName>
    <alternativeName>
        <fullName evidence="10">Molybdopterin-converting factor subunit 2</fullName>
    </alternativeName>
</protein>
<comment type="caution">
    <text evidence="12">The sequence shown here is derived from an EMBL/GenBank/DDBJ whole genome shotgun (WGS) entry which is preliminary data.</text>
</comment>
<evidence type="ECO:0000256" key="7">
    <source>
        <dbReference type="ARBA" id="ARBA00029745"/>
    </source>
</evidence>
<dbReference type="CDD" id="cd00756">
    <property type="entry name" value="MoaE"/>
    <property type="match status" value="1"/>
</dbReference>
<reference evidence="13" key="1">
    <citation type="submission" date="2017-01" db="EMBL/GenBank/DDBJ databases">
        <authorList>
            <person name="Wolfgang W.J."/>
            <person name="Cole J."/>
            <person name="Wroblewski D."/>
            <person name="Mcginnis J."/>
            <person name="Musser K.A."/>
        </authorList>
    </citation>
    <scope>NUCLEOTIDE SEQUENCE [LARGE SCALE GENOMIC DNA]</scope>
    <source>
        <strain evidence="13">DSM 19151</strain>
    </source>
</reference>
<dbReference type="EMBL" id="MTBO01000041">
    <property type="protein sequence ID" value="OSI14189.1"/>
    <property type="molecule type" value="Genomic_DNA"/>
</dbReference>
<comment type="pathway">
    <text evidence="1">Cofactor biosynthesis; molybdopterin biosynthesis.</text>
</comment>
<evidence type="ECO:0000313" key="13">
    <source>
        <dbReference type="Proteomes" id="UP000193118"/>
    </source>
</evidence>
<evidence type="ECO:0000256" key="11">
    <source>
        <dbReference type="ARBA" id="ARBA00049878"/>
    </source>
</evidence>
<dbReference type="UniPathway" id="UPA00344"/>